<accession>A0A6G0ZMX6</accession>
<evidence type="ECO:0000313" key="1">
    <source>
        <dbReference type="EMBL" id="KAF0772158.1"/>
    </source>
</evidence>
<reference evidence="1 2" key="1">
    <citation type="submission" date="2019-08" db="EMBL/GenBank/DDBJ databases">
        <title>Whole genome of Aphis craccivora.</title>
        <authorList>
            <person name="Voronova N.V."/>
            <person name="Shulinski R.S."/>
            <person name="Bandarenka Y.V."/>
            <person name="Zhorov D.G."/>
            <person name="Warner D."/>
        </authorList>
    </citation>
    <scope>NUCLEOTIDE SEQUENCE [LARGE SCALE GENOMIC DNA]</scope>
    <source>
        <strain evidence="1">180601</strain>
        <tissue evidence="1">Whole Body</tissue>
    </source>
</reference>
<sequence length="73" mass="8974">MDFTNKELAMIALLLDEDEQVAQEPRRYRVHSVWKKHEKKREFQTLYKDLIGDETKFYEYFRMSSKSTLKNRI</sequence>
<comment type="caution">
    <text evidence="1">The sequence shown here is derived from an EMBL/GenBank/DDBJ whole genome shotgun (WGS) entry which is preliminary data.</text>
</comment>
<gene>
    <name evidence="1" type="ORF">FWK35_00001840</name>
</gene>
<dbReference type="AlphaFoldDB" id="A0A6G0ZMX6"/>
<dbReference type="EMBL" id="VUJU01000211">
    <property type="protein sequence ID" value="KAF0772158.1"/>
    <property type="molecule type" value="Genomic_DNA"/>
</dbReference>
<proteinExistence type="predicted"/>
<keyword evidence="2" id="KW-1185">Reference proteome</keyword>
<dbReference type="Proteomes" id="UP000478052">
    <property type="component" value="Unassembled WGS sequence"/>
</dbReference>
<name>A0A6G0ZMX6_APHCR</name>
<dbReference type="OrthoDB" id="10621352at2759"/>
<evidence type="ECO:0000313" key="2">
    <source>
        <dbReference type="Proteomes" id="UP000478052"/>
    </source>
</evidence>
<organism evidence="1 2">
    <name type="scientific">Aphis craccivora</name>
    <name type="common">Cowpea aphid</name>
    <dbReference type="NCBI Taxonomy" id="307492"/>
    <lineage>
        <taxon>Eukaryota</taxon>
        <taxon>Metazoa</taxon>
        <taxon>Ecdysozoa</taxon>
        <taxon>Arthropoda</taxon>
        <taxon>Hexapoda</taxon>
        <taxon>Insecta</taxon>
        <taxon>Pterygota</taxon>
        <taxon>Neoptera</taxon>
        <taxon>Paraneoptera</taxon>
        <taxon>Hemiptera</taxon>
        <taxon>Sternorrhyncha</taxon>
        <taxon>Aphidomorpha</taxon>
        <taxon>Aphidoidea</taxon>
        <taxon>Aphididae</taxon>
        <taxon>Aphidini</taxon>
        <taxon>Aphis</taxon>
        <taxon>Aphis</taxon>
    </lineage>
</organism>
<protein>
    <submittedName>
        <fullName evidence="1">Protein ALP1-like</fullName>
    </submittedName>
</protein>